<reference evidence="3 5" key="1">
    <citation type="submission" date="2019-07" db="EMBL/GenBank/DDBJ databases">
        <authorList>
            <person name="Qu J.-H."/>
        </authorList>
    </citation>
    <scope>NUCLEOTIDE SEQUENCE [LARGE SCALE GENOMIC DNA]</scope>
    <source>
        <strain evidence="3 5">MDT1-10-3</strain>
    </source>
</reference>
<dbReference type="RefSeq" id="WP_149100604.1">
    <property type="nucleotide sequence ID" value="NZ_BMMG01000009.1"/>
</dbReference>
<feature type="transmembrane region" description="Helical" evidence="1">
    <location>
        <begin position="131"/>
        <end position="151"/>
    </location>
</feature>
<dbReference type="Pfam" id="PF01757">
    <property type="entry name" value="Acyl_transf_3"/>
    <property type="match status" value="1"/>
</dbReference>
<keyword evidence="1" id="KW-0472">Membrane</keyword>
<dbReference type="GO" id="GO:0016747">
    <property type="term" value="F:acyltransferase activity, transferring groups other than amino-acyl groups"/>
    <property type="evidence" value="ECO:0007669"/>
    <property type="project" value="InterPro"/>
</dbReference>
<dbReference type="Proteomes" id="UP001570846">
    <property type="component" value="Unassembled WGS sequence"/>
</dbReference>
<evidence type="ECO:0000313" key="4">
    <source>
        <dbReference type="EMBL" id="MFA1773802.1"/>
    </source>
</evidence>
<dbReference type="EMBL" id="JBGOGF010000017">
    <property type="protein sequence ID" value="MFA1773802.1"/>
    <property type="molecule type" value="Genomic_DNA"/>
</dbReference>
<dbReference type="PANTHER" id="PTHR23028">
    <property type="entry name" value="ACETYLTRANSFERASE"/>
    <property type="match status" value="1"/>
</dbReference>
<keyword evidence="1" id="KW-0812">Transmembrane</keyword>
<dbReference type="EMBL" id="VKKZ01000026">
    <property type="protein sequence ID" value="KAA6430288.1"/>
    <property type="molecule type" value="Genomic_DNA"/>
</dbReference>
<evidence type="ECO:0000313" key="5">
    <source>
        <dbReference type="Proteomes" id="UP000323866"/>
    </source>
</evidence>
<feature type="transmembrane region" description="Helical" evidence="1">
    <location>
        <begin position="32"/>
        <end position="54"/>
    </location>
</feature>
<feature type="transmembrane region" description="Helical" evidence="1">
    <location>
        <begin position="99"/>
        <end position="119"/>
    </location>
</feature>
<accession>A0A5M8Q5C0</accession>
<feature type="transmembrane region" description="Helical" evidence="1">
    <location>
        <begin position="172"/>
        <end position="191"/>
    </location>
</feature>
<dbReference type="GO" id="GO:0000271">
    <property type="term" value="P:polysaccharide biosynthetic process"/>
    <property type="evidence" value="ECO:0007669"/>
    <property type="project" value="TreeGrafter"/>
</dbReference>
<dbReference type="InterPro" id="IPR002656">
    <property type="entry name" value="Acyl_transf_3_dom"/>
</dbReference>
<evidence type="ECO:0000259" key="2">
    <source>
        <dbReference type="Pfam" id="PF01757"/>
    </source>
</evidence>
<feature type="transmembrane region" description="Helical" evidence="1">
    <location>
        <begin position="66"/>
        <end position="87"/>
    </location>
</feature>
<organism evidence="3 5">
    <name type="scientific">Rufibacter glacialis</name>
    <dbReference type="NCBI Taxonomy" id="1259555"/>
    <lineage>
        <taxon>Bacteria</taxon>
        <taxon>Pseudomonadati</taxon>
        <taxon>Bacteroidota</taxon>
        <taxon>Cytophagia</taxon>
        <taxon>Cytophagales</taxon>
        <taxon>Hymenobacteraceae</taxon>
        <taxon>Rufibacter</taxon>
    </lineage>
</organism>
<proteinExistence type="predicted"/>
<evidence type="ECO:0000313" key="6">
    <source>
        <dbReference type="Proteomes" id="UP001570846"/>
    </source>
</evidence>
<gene>
    <name evidence="4" type="ORF">ACD591_21055</name>
    <name evidence="3" type="ORF">FOE74_20980</name>
</gene>
<comment type="caution">
    <text evidence="3">The sequence shown here is derived from an EMBL/GenBank/DDBJ whole genome shotgun (WGS) entry which is preliminary data.</text>
</comment>
<dbReference type="GO" id="GO:0016020">
    <property type="term" value="C:membrane"/>
    <property type="evidence" value="ECO:0007669"/>
    <property type="project" value="TreeGrafter"/>
</dbReference>
<evidence type="ECO:0000256" key="1">
    <source>
        <dbReference type="SAM" id="Phobius"/>
    </source>
</evidence>
<keyword evidence="6" id="KW-1185">Reference proteome</keyword>
<evidence type="ECO:0000313" key="3">
    <source>
        <dbReference type="EMBL" id="KAA6430288.1"/>
    </source>
</evidence>
<feature type="transmembrane region" description="Helical" evidence="1">
    <location>
        <begin position="274"/>
        <end position="291"/>
    </location>
</feature>
<dbReference type="AlphaFoldDB" id="A0A5M8Q5C0"/>
<dbReference type="InterPro" id="IPR050879">
    <property type="entry name" value="Acyltransferase_3"/>
</dbReference>
<dbReference type="PANTHER" id="PTHR23028:SF53">
    <property type="entry name" value="ACYL_TRANSF_3 DOMAIN-CONTAINING PROTEIN"/>
    <property type="match status" value="1"/>
</dbReference>
<sequence length="311" mass="34941">MISLRYNQTFAQEGSAACRQYGLNRFARIYPVYLLCTIIALCFRQDFGFASWVLNLTMLQGFFADFSFTGVGVGWSMTVELCFYALAPLLLRHWGNYGLLKWMLLLLLAGSLLAAIGQLPLPYGFVPNWTFMIRSTFFGRGFEFLLGIWLAKKYVLPSPGSSISFPFRFPPGLLTYSGAVGILLCMLLLSLVRGFPPSDLTLEQAVTFHGLNNLVLPVCIAALLLGLVQGKTFASRLLGSRIGEELGKGSYIFYLAHYTFGFDLLYFHIWSNRWGVLLLLTLLSVVGYHLVEEPLRQWVVRRRLVQPATAS</sequence>
<dbReference type="Proteomes" id="UP000323866">
    <property type="component" value="Unassembled WGS sequence"/>
</dbReference>
<keyword evidence="3" id="KW-0808">Transferase</keyword>
<reference evidence="3 5" key="2">
    <citation type="submission" date="2019-09" db="EMBL/GenBank/DDBJ databases">
        <title>A bacterium isolated from glacier soil.</title>
        <authorList>
            <person name="Liu Q."/>
        </authorList>
    </citation>
    <scope>NUCLEOTIDE SEQUENCE [LARGE SCALE GENOMIC DNA]</scope>
    <source>
        <strain evidence="3 5">MDT1-10-3</strain>
    </source>
</reference>
<feature type="transmembrane region" description="Helical" evidence="1">
    <location>
        <begin position="211"/>
        <end position="230"/>
    </location>
</feature>
<reference evidence="4 6" key="3">
    <citation type="submission" date="2024-08" db="EMBL/GenBank/DDBJ databases">
        <authorList>
            <person name="Wei W."/>
        </authorList>
    </citation>
    <scope>NUCLEOTIDE SEQUENCE [LARGE SCALE GENOMIC DNA]</scope>
    <source>
        <strain evidence="4 6">XU2</strain>
    </source>
</reference>
<name>A0A5M8Q5C0_9BACT</name>
<dbReference type="OrthoDB" id="9796461at2"/>
<dbReference type="EC" id="2.3.-.-" evidence="4"/>
<keyword evidence="3" id="KW-0012">Acyltransferase</keyword>
<protein>
    <submittedName>
        <fullName evidence="3 4">Acyltransferase</fullName>
        <ecNumber evidence="4">2.3.-.-</ecNumber>
    </submittedName>
</protein>
<keyword evidence="1" id="KW-1133">Transmembrane helix</keyword>
<feature type="transmembrane region" description="Helical" evidence="1">
    <location>
        <begin position="251"/>
        <end position="268"/>
    </location>
</feature>
<feature type="domain" description="Acyltransferase 3" evidence="2">
    <location>
        <begin position="19"/>
        <end position="286"/>
    </location>
</feature>